<reference evidence="3" key="1">
    <citation type="submission" date="2020-10" db="EMBL/GenBank/DDBJ databases">
        <authorList>
            <person name="Abbas A."/>
            <person name="Razzaq R."/>
            <person name="Waqas M."/>
            <person name="Abbas N."/>
            <person name="Nielsen T.K."/>
            <person name="Hansen L.H."/>
            <person name="Hussain S."/>
            <person name="Shahid M."/>
        </authorList>
    </citation>
    <scope>NUCLEOTIDE SEQUENCE</scope>
    <source>
        <strain evidence="3">S14</strain>
    </source>
</reference>
<evidence type="ECO:0000313" key="3">
    <source>
        <dbReference type="EMBL" id="MDR4307816.1"/>
    </source>
</evidence>
<feature type="domain" description="ATP-grasp" evidence="2">
    <location>
        <begin position="103"/>
        <end position="300"/>
    </location>
</feature>
<comment type="caution">
    <text evidence="3">The sequence shown here is derived from an EMBL/GenBank/DDBJ whole genome shotgun (WGS) entry which is preliminary data.</text>
</comment>
<dbReference type="InterPro" id="IPR024710">
    <property type="entry name" value="MfnD"/>
</dbReference>
<dbReference type="Gene3D" id="3.30.470.20">
    <property type="entry name" value="ATP-grasp fold, B domain"/>
    <property type="match status" value="1"/>
</dbReference>
<dbReference type="Pfam" id="PF02655">
    <property type="entry name" value="ATP-grasp_3"/>
    <property type="match status" value="1"/>
</dbReference>
<dbReference type="EMBL" id="JADBEO010000033">
    <property type="protein sequence ID" value="MDR4307816.1"/>
    <property type="molecule type" value="Genomic_DNA"/>
</dbReference>
<accession>A0ABU1DI79</accession>
<dbReference type="Gene3D" id="3.40.50.11770">
    <property type="match status" value="1"/>
</dbReference>
<dbReference type="Pfam" id="PF18301">
    <property type="entry name" value="preATP-grasp_3"/>
    <property type="match status" value="1"/>
</dbReference>
<gene>
    <name evidence="3" type="ORF">IHQ68_14425</name>
</gene>
<name>A0ABU1DI79_9HYPH</name>
<sequence length="316" mass="33138">MRVFVCEFVTGGGLRKGPLPPSLAREGLMMRDALVSDLLDLGVDVLMAHDDRTRAPYGAESVSVAPGDSVWRLWADLASACDVAWVVAPETGGLLAKLTRVVRDSGARVIGPDDETIRIASSKTLTASKLAAFVLTPPVWRPGEVPVDRAGPFVAKPDDGAGCEDTRMMTAAPTKTQLPKGHIVQPFVPGDAASLTVLRVEGRTRLLSANRQRIVVENGAFRFRGVGVAALEDRDGRFVAVAEAVVAALPGLSGIFGIDLVLGEDGPVVIEVNPRLTTAYAGLRDALGFNPAALVPPFSAAVCAPAAAPRHVEIAL</sequence>
<protein>
    <submittedName>
        <fullName evidence="3">ATP-grasp domain-containing protein</fullName>
    </submittedName>
</protein>
<dbReference type="PROSITE" id="PS50975">
    <property type="entry name" value="ATP_GRASP"/>
    <property type="match status" value="1"/>
</dbReference>
<dbReference type="InterPro" id="IPR011761">
    <property type="entry name" value="ATP-grasp"/>
</dbReference>
<organism evidence="3 4">
    <name type="scientific">Chelatococcus sambhunathii</name>
    <dbReference type="NCBI Taxonomy" id="363953"/>
    <lineage>
        <taxon>Bacteria</taxon>
        <taxon>Pseudomonadati</taxon>
        <taxon>Pseudomonadota</taxon>
        <taxon>Alphaproteobacteria</taxon>
        <taxon>Hyphomicrobiales</taxon>
        <taxon>Chelatococcaceae</taxon>
        <taxon>Chelatococcus</taxon>
    </lineage>
</organism>
<dbReference type="PIRSF" id="PIRSF016766">
    <property type="entry name" value="UCP016766_ATPgrasp"/>
    <property type="match status" value="1"/>
</dbReference>
<evidence type="ECO:0000313" key="4">
    <source>
        <dbReference type="Proteomes" id="UP001181622"/>
    </source>
</evidence>
<dbReference type="Proteomes" id="UP001181622">
    <property type="component" value="Unassembled WGS sequence"/>
</dbReference>
<evidence type="ECO:0000256" key="1">
    <source>
        <dbReference type="PROSITE-ProRule" id="PRU00409"/>
    </source>
</evidence>
<keyword evidence="1" id="KW-0067">ATP-binding</keyword>
<proteinExistence type="predicted"/>
<evidence type="ECO:0000259" key="2">
    <source>
        <dbReference type="PROSITE" id="PS50975"/>
    </source>
</evidence>
<dbReference type="InterPro" id="IPR003806">
    <property type="entry name" value="ATP-grasp_PylC-type"/>
</dbReference>
<dbReference type="Gene3D" id="2.30.36.100">
    <property type="match status" value="1"/>
</dbReference>
<keyword evidence="4" id="KW-1185">Reference proteome</keyword>
<keyword evidence="1" id="KW-0547">Nucleotide-binding</keyword>
<dbReference type="InterPro" id="IPR040803">
    <property type="entry name" value="MfnD_preATP-grasp"/>
</dbReference>
<dbReference type="SUPFAM" id="SSF56059">
    <property type="entry name" value="Glutathione synthetase ATP-binding domain-like"/>
    <property type="match status" value="1"/>
</dbReference>